<sequence>MLNKVNTLTASKFICATHESILKKFGLHLAMGDDFDEYIMITDRLPGKSPTYPHFRPDCSDLSPANAFWVIGRDRADRIAHVQAMRLYNLRTKSLHDHLETLGDYFAAPDLQAGPGSSCTCYAPSARGISGLVAYRGDLWLREDFRGIGLLPFLSQIAFGLAWTEWSPDFIYALAAAWNIEKGVADRNGYLHKEYGAVARLPSRGINDDDWLVWLTGDDLVKMLSDATNAAVATRTE</sequence>
<dbReference type="Proteomes" id="UP001480082">
    <property type="component" value="Unassembled WGS sequence"/>
</dbReference>
<comment type="caution">
    <text evidence="1">The sequence shown here is derived from an EMBL/GenBank/DDBJ whole genome shotgun (WGS) entry which is preliminary data.</text>
</comment>
<accession>A0ACC6T920</accession>
<keyword evidence="2" id="KW-1185">Reference proteome</keyword>
<name>A0ACC6T920_9HYPH</name>
<protein>
    <submittedName>
        <fullName evidence="1">Uncharacterized protein</fullName>
    </submittedName>
</protein>
<proteinExistence type="predicted"/>
<gene>
    <name evidence="1" type="ORF">NKI81_31765</name>
</gene>
<dbReference type="EMBL" id="JAMYRI010000036">
    <property type="protein sequence ID" value="MER9288406.1"/>
    <property type="molecule type" value="Genomic_DNA"/>
</dbReference>
<reference evidence="1 2" key="1">
    <citation type="journal article" date="2024" name="Proc. Natl. Acad. Sci. U.S.A.">
        <title>The evolutionary genomics of adaptation to stress in wild rhizobium bacteria.</title>
        <authorList>
            <person name="Kehlet-Delgado H."/>
            <person name="Montoya A.P."/>
            <person name="Jensen K.T."/>
            <person name="Wendlandt C.E."/>
            <person name="Dexheimer C."/>
            <person name="Roberts M."/>
            <person name="Torres Martinez L."/>
            <person name="Friesen M.L."/>
            <person name="Griffitts J.S."/>
            <person name="Porter S.S."/>
        </authorList>
    </citation>
    <scope>NUCLEOTIDE SEQUENCE [LARGE SCALE GENOMIC DNA]</scope>
    <source>
        <strain evidence="1 2">M0468</strain>
    </source>
</reference>
<evidence type="ECO:0000313" key="1">
    <source>
        <dbReference type="EMBL" id="MER9288406.1"/>
    </source>
</evidence>
<evidence type="ECO:0000313" key="2">
    <source>
        <dbReference type="Proteomes" id="UP001480082"/>
    </source>
</evidence>
<organism evidence="1 2">
    <name type="scientific">Mesorhizobium australicum</name>
    <dbReference type="NCBI Taxonomy" id="536018"/>
    <lineage>
        <taxon>Bacteria</taxon>
        <taxon>Pseudomonadati</taxon>
        <taxon>Pseudomonadota</taxon>
        <taxon>Alphaproteobacteria</taxon>
        <taxon>Hyphomicrobiales</taxon>
        <taxon>Phyllobacteriaceae</taxon>
        <taxon>Mesorhizobium</taxon>
    </lineage>
</organism>